<feature type="domain" description="BAG" evidence="2">
    <location>
        <begin position="197"/>
        <end position="238"/>
    </location>
</feature>
<accession>A0A1X2IEZ7</accession>
<comment type="caution">
    <text evidence="3">The sequence shown here is derived from an EMBL/GenBank/DDBJ whole genome shotgun (WGS) entry which is preliminary data.</text>
</comment>
<evidence type="ECO:0000256" key="1">
    <source>
        <dbReference type="SAM" id="MobiDB-lite"/>
    </source>
</evidence>
<dbReference type="PROSITE" id="PS51035">
    <property type="entry name" value="BAG"/>
    <property type="match status" value="1"/>
</dbReference>
<dbReference type="Proteomes" id="UP000193560">
    <property type="component" value="Unassembled WGS sequence"/>
</dbReference>
<gene>
    <name evidence="3" type="ORF">BCR42DRAFT_438416</name>
</gene>
<dbReference type="OrthoDB" id="333905at2759"/>
<keyword evidence="4" id="KW-1185">Reference proteome</keyword>
<protein>
    <recommendedName>
        <fullName evidence="2">BAG domain-containing protein</fullName>
    </recommendedName>
</protein>
<feature type="compositionally biased region" description="Polar residues" evidence="1">
    <location>
        <begin position="73"/>
        <end position="88"/>
    </location>
</feature>
<proteinExistence type="predicted"/>
<dbReference type="InterPro" id="IPR003103">
    <property type="entry name" value="BAG_domain"/>
</dbReference>
<dbReference type="AlphaFoldDB" id="A0A1X2IEZ7"/>
<organism evidence="3 4">
    <name type="scientific">Absidia repens</name>
    <dbReference type="NCBI Taxonomy" id="90262"/>
    <lineage>
        <taxon>Eukaryota</taxon>
        <taxon>Fungi</taxon>
        <taxon>Fungi incertae sedis</taxon>
        <taxon>Mucoromycota</taxon>
        <taxon>Mucoromycotina</taxon>
        <taxon>Mucoromycetes</taxon>
        <taxon>Mucorales</taxon>
        <taxon>Cunninghamellaceae</taxon>
        <taxon>Absidia</taxon>
    </lineage>
</organism>
<sequence>MDSSSHFAMVQRWRREQEEQRHYLALRRRRYLQLERQYQRQRMAMAAMEQHERRRKRYQRAMEQRHQVGGGDQQNWRNQGRLQDTRLNGTHKSRHKNDARIPVMQHTLAAAVDRNDQDTHYLDTLVTNSTKLAALKTIGQQLDTLQAQNILDFFDDQKQHQRSRNVEDTLESTPHHIPIITKGMFIMHLVLSLYEDTLTRLLLQLDGVSSEGDDGIRQQRKALVQRTNGLLDQLDQYKR</sequence>
<evidence type="ECO:0000313" key="4">
    <source>
        <dbReference type="Proteomes" id="UP000193560"/>
    </source>
</evidence>
<reference evidence="3 4" key="1">
    <citation type="submission" date="2016-07" db="EMBL/GenBank/DDBJ databases">
        <title>Pervasive Adenine N6-methylation of Active Genes in Fungi.</title>
        <authorList>
            <consortium name="DOE Joint Genome Institute"/>
            <person name="Mondo S.J."/>
            <person name="Dannebaum R.O."/>
            <person name="Kuo R.C."/>
            <person name="Labutti K."/>
            <person name="Haridas S."/>
            <person name="Kuo A."/>
            <person name="Salamov A."/>
            <person name="Ahrendt S.R."/>
            <person name="Lipzen A."/>
            <person name="Sullivan W."/>
            <person name="Andreopoulos W.B."/>
            <person name="Clum A."/>
            <person name="Lindquist E."/>
            <person name="Daum C."/>
            <person name="Ramamoorthy G.K."/>
            <person name="Gryganskyi A."/>
            <person name="Culley D."/>
            <person name="Magnuson J.K."/>
            <person name="James T.Y."/>
            <person name="O'Malley M.A."/>
            <person name="Stajich J.E."/>
            <person name="Spatafora J.W."/>
            <person name="Visel A."/>
            <person name="Grigoriev I.V."/>
        </authorList>
    </citation>
    <scope>NUCLEOTIDE SEQUENCE [LARGE SCALE GENOMIC DNA]</scope>
    <source>
        <strain evidence="3 4">NRRL 1336</strain>
    </source>
</reference>
<feature type="region of interest" description="Disordered" evidence="1">
    <location>
        <begin position="56"/>
        <end position="98"/>
    </location>
</feature>
<dbReference type="EMBL" id="MCGE01000013">
    <property type="protein sequence ID" value="ORZ15236.1"/>
    <property type="molecule type" value="Genomic_DNA"/>
</dbReference>
<name>A0A1X2IEZ7_9FUNG</name>
<dbReference type="SUPFAM" id="SSF63491">
    <property type="entry name" value="BAG domain"/>
    <property type="match status" value="1"/>
</dbReference>
<dbReference type="Gene3D" id="1.20.58.120">
    <property type="entry name" value="BAG domain"/>
    <property type="match status" value="1"/>
</dbReference>
<evidence type="ECO:0000259" key="2">
    <source>
        <dbReference type="PROSITE" id="PS51035"/>
    </source>
</evidence>
<dbReference type="GO" id="GO:0051087">
    <property type="term" value="F:protein-folding chaperone binding"/>
    <property type="evidence" value="ECO:0007669"/>
    <property type="project" value="InterPro"/>
</dbReference>
<dbReference type="Pfam" id="PF02179">
    <property type="entry name" value="BAG"/>
    <property type="match status" value="1"/>
</dbReference>
<dbReference type="SMART" id="SM00264">
    <property type="entry name" value="BAG"/>
    <property type="match status" value="1"/>
</dbReference>
<dbReference type="InterPro" id="IPR036533">
    <property type="entry name" value="BAG_dom_sf"/>
</dbReference>
<evidence type="ECO:0000313" key="3">
    <source>
        <dbReference type="EMBL" id="ORZ15236.1"/>
    </source>
</evidence>